<name>A0A811MKK0_9POAL</name>
<dbReference type="OrthoDB" id="666348at2759"/>
<dbReference type="EMBL" id="CAJGYO010000001">
    <property type="protein sequence ID" value="CAD6206753.1"/>
    <property type="molecule type" value="Genomic_DNA"/>
</dbReference>
<evidence type="ECO:0000313" key="2">
    <source>
        <dbReference type="Proteomes" id="UP000604825"/>
    </source>
</evidence>
<organism evidence="1 2">
    <name type="scientific">Miscanthus lutarioriparius</name>
    <dbReference type="NCBI Taxonomy" id="422564"/>
    <lineage>
        <taxon>Eukaryota</taxon>
        <taxon>Viridiplantae</taxon>
        <taxon>Streptophyta</taxon>
        <taxon>Embryophyta</taxon>
        <taxon>Tracheophyta</taxon>
        <taxon>Spermatophyta</taxon>
        <taxon>Magnoliopsida</taxon>
        <taxon>Liliopsida</taxon>
        <taxon>Poales</taxon>
        <taxon>Poaceae</taxon>
        <taxon>PACMAD clade</taxon>
        <taxon>Panicoideae</taxon>
        <taxon>Andropogonodae</taxon>
        <taxon>Andropogoneae</taxon>
        <taxon>Saccharinae</taxon>
        <taxon>Miscanthus</taxon>
    </lineage>
</organism>
<evidence type="ECO:0000313" key="1">
    <source>
        <dbReference type="EMBL" id="CAD6206753.1"/>
    </source>
</evidence>
<proteinExistence type="predicted"/>
<dbReference type="Proteomes" id="UP000604825">
    <property type="component" value="Unassembled WGS sequence"/>
</dbReference>
<gene>
    <name evidence="1" type="ORF">NCGR_LOCUS4432</name>
</gene>
<reference evidence="1" key="1">
    <citation type="submission" date="2020-10" db="EMBL/GenBank/DDBJ databases">
        <authorList>
            <person name="Han B."/>
            <person name="Lu T."/>
            <person name="Zhao Q."/>
            <person name="Huang X."/>
            <person name="Zhao Y."/>
        </authorList>
    </citation>
    <scope>NUCLEOTIDE SEQUENCE</scope>
</reference>
<dbReference type="AlphaFoldDB" id="A0A811MKK0"/>
<dbReference type="PANTHER" id="PTHR33167">
    <property type="entry name" value="TRANSCRIPTION FACTOR, PUTATIVE (DUF863)-RELATED"/>
    <property type="match status" value="1"/>
</dbReference>
<keyword evidence="2" id="KW-1185">Reference proteome</keyword>
<protein>
    <submittedName>
        <fullName evidence="1">Uncharacterized protein</fullName>
    </submittedName>
</protein>
<sequence>MSRGKKRCESEGHMNRRESDKLRRCGHYSSVNQLGEACLRVATALAWRCPFSSSFLGTALGHGYLLRAPCGAVERDCVSDMMDWCFKWESHFLLWIERDRVRSTTLTMPMEQAFRHCDKDTLKMAMLKHEETFRQQVHELHRLYRIQKLLMRDLKREYNIGALGMCAYEHRYAARGRGGHVAAATPTPRTALSLDVVAPVIEYVRSAEEEDDDEAEQTDDDAELELTLAVGGGGAKKRYGEYPSGGESFSSSSTESDVLTVSGREWRQARGTPYHKRRPATGLDVVQVEDGVGVQPPPPLLFHWLSLEMA</sequence>
<dbReference type="PANTHER" id="PTHR33167:SF69">
    <property type="entry name" value="EXPRESSED PROTEIN"/>
    <property type="match status" value="1"/>
</dbReference>
<comment type="caution">
    <text evidence="1">The sequence shown here is derived from an EMBL/GenBank/DDBJ whole genome shotgun (WGS) entry which is preliminary data.</text>
</comment>
<accession>A0A811MKK0</accession>